<comment type="caution">
    <text evidence="6">The sequence shown here is derived from an EMBL/GenBank/DDBJ whole genome shotgun (WGS) entry which is preliminary data.</text>
</comment>
<evidence type="ECO:0000256" key="2">
    <source>
        <dbReference type="ARBA" id="ARBA00023239"/>
    </source>
</evidence>
<evidence type="ECO:0000256" key="1">
    <source>
        <dbReference type="ARBA" id="ARBA00013068"/>
    </source>
</evidence>
<dbReference type="NCBIfam" id="NF005321">
    <property type="entry name" value="PRK06852.1"/>
    <property type="match status" value="1"/>
</dbReference>
<feature type="active site" description="Proton donor" evidence="5">
    <location>
        <position position="178"/>
    </location>
</feature>
<dbReference type="RefSeq" id="WP_114549187.1">
    <property type="nucleotide sequence ID" value="NZ_DBGDPA010000045.1"/>
</dbReference>
<accession>A0A369P174</accession>
<dbReference type="PANTHER" id="PTHR47916:SF4">
    <property type="entry name" value="FRUCTOSE-BISPHOSPHATE ALDOLASE CLASS 1"/>
    <property type="match status" value="1"/>
</dbReference>
<organism evidence="6 7">
    <name type="scientific">Adlercreutzia equolifaciens subsp. celatus</name>
    <dbReference type="NCBI Taxonomy" id="394340"/>
    <lineage>
        <taxon>Bacteria</taxon>
        <taxon>Bacillati</taxon>
        <taxon>Actinomycetota</taxon>
        <taxon>Coriobacteriia</taxon>
        <taxon>Eggerthellales</taxon>
        <taxon>Eggerthellaceae</taxon>
        <taxon>Adlercreutzia</taxon>
    </lineage>
</organism>
<dbReference type="InterPro" id="IPR013785">
    <property type="entry name" value="Aldolase_TIM"/>
</dbReference>
<comment type="similarity">
    <text evidence="4">Belongs to the DeoC/FbaB aldolase family. FbaB subfamily.</text>
</comment>
<dbReference type="SMART" id="SM01133">
    <property type="entry name" value="DeoC"/>
    <property type="match status" value="1"/>
</dbReference>
<sequence>MPKITREEVRVPADVMPEARDEYITNYLKATRETGRLMLFACDQKIEHLNKDFYGEGIDIADLDPEHLFKIGSEGVCGVLAGQRGLVAQYAADYPEINYLIKMNSKTNLVGTKQEDPYSPQLYDLDAVLAMKEAGVNIVGLGYTIYLGSEYEATMMAEAGELIAQAHANGLIVVLWIYPRGKAVTAEKDPDLIAGAAGVALCLGADFVKVNPPKPEDGRTPAEALKVASTAAGRTGLVCAGGSTVDAETFLTQLYDQIHVGGADGNATGRNIHQRSLDEAVRLTKAISAITLADWAVADALAVFAGEKDFTLADI</sequence>
<dbReference type="SUPFAM" id="SSF51569">
    <property type="entry name" value="Aldolase"/>
    <property type="match status" value="1"/>
</dbReference>
<protein>
    <recommendedName>
        <fullName evidence="1">fructose-bisphosphate aldolase</fullName>
        <ecNumber evidence="1">4.1.2.13</ecNumber>
    </recommendedName>
</protein>
<proteinExistence type="inferred from homology"/>
<keyword evidence="3" id="KW-0704">Schiff base</keyword>
<dbReference type="AlphaFoldDB" id="A0A369P174"/>
<keyword evidence="2" id="KW-0456">Lyase</keyword>
<dbReference type="GO" id="GO:0004332">
    <property type="term" value="F:fructose-bisphosphate aldolase activity"/>
    <property type="evidence" value="ECO:0007669"/>
    <property type="project" value="UniProtKB-EC"/>
</dbReference>
<evidence type="ECO:0000313" key="6">
    <source>
        <dbReference type="EMBL" id="RDC43890.1"/>
    </source>
</evidence>
<dbReference type="PIRSF" id="PIRSF038992">
    <property type="entry name" value="Aldolase_Ia"/>
    <property type="match status" value="1"/>
</dbReference>
<reference evidence="6 7" key="1">
    <citation type="journal article" date="2018" name="Elife">
        <title>Discovery and characterization of a prevalent human gut bacterial enzyme sufficient for the inactivation of a family of plant toxins.</title>
        <authorList>
            <person name="Koppel N."/>
            <person name="Bisanz J.E."/>
            <person name="Pandelia M.E."/>
            <person name="Turnbaugh P.J."/>
            <person name="Balskus E.P."/>
        </authorList>
    </citation>
    <scope>NUCLEOTIDE SEQUENCE [LARGE SCALE GENOMIC DNA]</scope>
    <source>
        <strain evidence="6 7">OB21 GAM 11</strain>
    </source>
</reference>
<dbReference type="InterPro" id="IPR041720">
    <property type="entry name" value="FbaB-like"/>
</dbReference>
<evidence type="ECO:0000313" key="7">
    <source>
        <dbReference type="Proteomes" id="UP000253805"/>
    </source>
</evidence>
<dbReference type="InterPro" id="IPR002915">
    <property type="entry name" value="DeoC/FbaB/LacD_aldolase"/>
</dbReference>
<feature type="active site" description="Schiff-base intermediate with dihydroxyacetone-P" evidence="5">
    <location>
        <position position="209"/>
    </location>
</feature>
<dbReference type="Gene3D" id="3.20.20.70">
    <property type="entry name" value="Aldolase class I"/>
    <property type="match status" value="1"/>
</dbReference>
<evidence type="ECO:0000256" key="4">
    <source>
        <dbReference type="ARBA" id="ARBA00049653"/>
    </source>
</evidence>
<dbReference type="PANTHER" id="PTHR47916">
    <property type="entry name" value="FRUCTOSE-BISPHOSPHATE ALDOLASE CLASS 1"/>
    <property type="match status" value="1"/>
</dbReference>
<dbReference type="Proteomes" id="UP000253805">
    <property type="component" value="Unassembled WGS sequence"/>
</dbReference>
<dbReference type="InterPro" id="IPR050456">
    <property type="entry name" value="DeoC/FbaB_aldolase"/>
</dbReference>
<gene>
    <name evidence="6" type="ORF">C1850_07385</name>
</gene>
<name>A0A369P174_9ACTN</name>
<dbReference type="EMBL" id="PPUT01000017">
    <property type="protein sequence ID" value="RDC43890.1"/>
    <property type="molecule type" value="Genomic_DNA"/>
</dbReference>
<dbReference type="Pfam" id="PF01791">
    <property type="entry name" value="DeoC"/>
    <property type="match status" value="1"/>
</dbReference>
<dbReference type="EC" id="4.1.2.13" evidence="1"/>
<evidence type="ECO:0000256" key="5">
    <source>
        <dbReference type="PIRSR" id="PIRSR038992-1"/>
    </source>
</evidence>
<evidence type="ECO:0000256" key="3">
    <source>
        <dbReference type="ARBA" id="ARBA00023270"/>
    </source>
</evidence>